<dbReference type="STRING" id="86105.NF27_IP00100"/>
<feature type="signal peptide" evidence="1">
    <location>
        <begin position="1"/>
        <end position="22"/>
    </location>
</feature>
<gene>
    <name evidence="2" type="ORF">NF27_IP00100</name>
</gene>
<evidence type="ECO:0000313" key="2">
    <source>
        <dbReference type="EMBL" id="KIE04242.1"/>
    </source>
</evidence>
<evidence type="ECO:0000256" key="1">
    <source>
        <dbReference type="SAM" id="SignalP"/>
    </source>
</evidence>
<reference evidence="2 3" key="1">
    <citation type="submission" date="2014-11" db="EMBL/GenBank/DDBJ databases">
        <title>A Rickettsiales Symbiont of Amoebae With Ancient Features.</title>
        <authorList>
            <person name="Schulz F."/>
            <person name="Martijn J."/>
            <person name="Wascher F."/>
            <person name="Kostanjsek R."/>
            <person name="Ettema T.J."/>
            <person name="Horn M."/>
        </authorList>
    </citation>
    <scope>NUCLEOTIDE SEQUENCE [LARGE SCALE GENOMIC DNA]</scope>
    <source>
        <strain evidence="2 3">UWC36</strain>
    </source>
</reference>
<keyword evidence="1" id="KW-0732">Signal</keyword>
<dbReference type="RefSeq" id="WP_039459107.1">
    <property type="nucleotide sequence ID" value="NZ_JSWE01000208.1"/>
</dbReference>
<name>A0A0C1MQH9_9RICK</name>
<organism evidence="2 3">
    <name type="scientific">Candidatus Jidaibacter acanthamoebae</name>
    <dbReference type="NCBI Taxonomy" id="86105"/>
    <lineage>
        <taxon>Bacteria</taxon>
        <taxon>Pseudomonadati</taxon>
        <taxon>Pseudomonadota</taxon>
        <taxon>Alphaproteobacteria</taxon>
        <taxon>Rickettsiales</taxon>
        <taxon>Candidatus Midichloriaceae</taxon>
        <taxon>Candidatus Jidaibacter</taxon>
    </lineage>
</organism>
<dbReference type="AlphaFoldDB" id="A0A0C1MQH9"/>
<dbReference type="OrthoDB" id="9788211at2"/>
<accession>A0A0C1MQH9</accession>
<sequence>MNILKVLLFVLGIIAFTQPALAKKCTGEFVNPITDICWKCLFPITLGSFEVVGSKLHDTKNPSSPICICPRQLGPITVPTPGITGGFWEPSRLVDISAEPYCFVNMGGLEMDMGFERSQGGRPTSSSSQISRWYVHYYAYPIIYILEIFMDFICLERLNFDVLWITEIDPTGSDDELSMLLHPEAFLFNNLLAQAACSADCVSASSGSKGKPIDSLFWCSGCQGSMYPMNGNVNAHIGGVQATLNATQKMIYKMHRQGMAHETASSDLSKICDKHLALVMKKSHYRYQMTNPDPDKCAPFGRSTTFFESKKEIPITSEDFGFLLWRKRNCCIL</sequence>
<dbReference type="Pfam" id="PF06834">
    <property type="entry name" value="TraU"/>
    <property type="match status" value="1"/>
</dbReference>
<protein>
    <submittedName>
        <fullName evidence="2">Conjugal transfer pilus assembly protein TraU</fullName>
    </submittedName>
</protein>
<dbReference type="Proteomes" id="UP000031258">
    <property type="component" value="Unassembled WGS sequence"/>
</dbReference>
<comment type="caution">
    <text evidence="2">The sequence shown here is derived from an EMBL/GenBank/DDBJ whole genome shotgun (WGS) entry which is preliminary data.</text>
</comment>
<feature type="chain" id="PRO_5002149455" evidence="1">
    <location>
        <begin position="23"/>
        <end position="333"/>
    </location>
</feature>
<dbReference type="PATRIC" id="fig|86105.3.peg.1904"/>
<dbReference type="EMBL" id="JSWE01000208">
    <property type="protein sequence ID" value="KIE04242.1"/>
    <property type="molecule type" value="Genomic_DNA"/>
</dbReference>
<proteinExistence type="predicted"/>
<keyword evidence="3" id="KW-1185">Reference proteome</keyword>
<evidence type="ECO:0000313" key="3">
    <source>
        <dbReference type="Proteomes" id="UP000031258"/>
    </source>
</evidence>
<dbReference type="InterPro" id="IPR009649">
    <property type="entry name" value="TraU"/>
</dbReference>
<dbReference type="NCBIfam" id="NF010297">
    <property type="entry name" value="PRK13737.1"/>
    <property type="match status" value="1"/>
</dbReference>